<proteinExistence type="predicted"/>
<dbReference type="EMBL" id="GBRH01246960">
    <property type="protein sequence ID" value="JAD50935.1"/>
    <property type="molecule type" value="Transcribed_RNA"/>
</dbReference>
<accession>A0A0A9APR7</accession>
<evidence type="ECO:0000256" key="1">
    <source>
        <dbReference type="SAM" id="SignalP"/>
    </source>
</evidence>
<reference evidence="2" key="2">
    <citation type="journal article" date="2015" name="Data Brief">
        <title>Shoot transcriptome of the giant reed, Arundo donax.</title>
        <authorList>
            <person name="Barrero R.A."/>
            <person name="Guerrero F.D."/>
            <person name="Moolhuijzen P."/>
            <person name="Goolsby J.A."/>
            <person name="Tidwell J."/>
            <person name="Bellgard S.E."/>
            <person name="Bellgard M.I."/>
        </authorList>
    </citation>
    <scope>NUCLEOTIDE SEQUENCE</scope>
    <source>
        <tissue evidence="2">Shoot tissue taken approximately 20 cm above the soil surface</tissue>
    </source>
</reference>
<reference evidence="2" key="1">
    <citation type="submission" date="2014-09" db="EMBL/GenBank/DDBJ databases">
        <authorList>
            <person name="Magalhaes I.L.F."/>
            <person name="Oliveira U."/>
            <person name="Santos F.R."/>
            <person name="Vidigal T.H.D.A."/>
            <person name="Brescovit A.D."/>
            <person name="Santos A.J."/>
        </authorList>
    </citation>
    <scope>NUCLEOTIDE SEQUENCE</scope>
    <source>
        <tissue evidence="2">Shoot tissue taken approximately 20 cm above the soil surface</tissue>
    </source>
</reference>
<keyword evidence="1" id="KW-0732">Signal</keyword>
<organism evidence="2">
    <name type="scientific">Arundo donax</name>
    <name type="common">Giant reed</name>
    <name type="synonym">Donax arundinaceus</name>
    <dbReference type="NCBI Taxonomy" id="35708"/>
    <lineage>
        <taxon>Eukaryota</taxon>
        <taxon>Viridiplantae</taxon>
        <taxon>Streptophyta</taxon>
        <taxon>Embryophyta</taxon>
        <taxon>Tracheophyta</taxon>
        <taxon>Spermatophyta</taxon>
        <taxon>Magnoliopsida</taxon>
        <taxon>Liliopsida</taxon>
        <taxon>Poales</taxon>
        <taxon>Poaceae</taxon>
        <taxon>PACMAD clade</taxon>
        <taxon>Arundinoideae</taxon>
        <taxon>Arundineae</taxon>
        <taxon>Arundo</taxon>
    </lineage>
</organism>
<dbReference type="AlphaFoldDB" id="A0A0A9APR7"/>
<evidence type="ECO:0000313" key="2">
    <source>
        <dbReference type="EMBL" id="JAD50935.1"/>
    </source>
</evidence>
<protein>
    <submittedName>
        <fullName evidence="2">Uncharacterized protein</fullName>
    </submittedName>
</protein>
<feature type="signal peptide" evidence="1">
    <location>
        <begin position="1"/>
        <end position="36"/>
    </location>
</feature>
<feature type="chain" id="PRO_5002060285" evidence="1">
    <location>
        <begin position="37"/>
        <end position="47"/>
    </location>
</feature>
<name>A0A0A9APR7_ARUDO</name>
<sequence length="47" mass="5329">MQTRAAICPRTQISKSYMVMLIHVLAVLELANGTQAKEHKFDRIMAI</sequence>